<name>A0ABU6SXN4_9FABA</name>
<reference evidence="1 2" key="1">
    <citation type="journal article" date="2023" name="Plants (Basel)">
        <title>Bridging the Gap: Combining Genomics and Transcriptomics Approaches to Understand Stylosanthes scabra, an Orphan Legume from the Brazilian Caatinga.</title>
        <authorList>
            <person name="Ferreira-Neto J.R.C."/>
            <person name="da Silva M.D."/>
            <person name="Binneck E."/>
            <person name="de Melo N.F."/>
            <person name="da Silva R.H."/>
            <person name="de Melo A.L.T.M."/>
            <person name="Pandolfi V."/>
            <person name="Bustamante F.O."/>
            <person name="Brasileiro-Vidal A.C."/>
            <person name="Benko-Iseppon A.M."/>
        </authorList>
    </citation>
    <scope>NUCLEOTIDE SEQUENCE [LARGE SCALE GENOMIC DNA]</scope>
    <source>
        <tissue evidence="1">Leaves</tissue>
    </source>
</reference>
<sequence>MGADARVHRRERAVVIDRFCQKPPHHPTSRILLDSSVGGSLQTKTTEEALALIELVANNQYVNFSE</sequence>
<proteinExistence type="predicted"/>
<keyword evidence="2" id="KW-1185">Reference proteome</keyword>
<accession>A0ABU6SXN4</accession>
<organism evidence="1 2">
    <name type="scientific">Stylosanthes scabra</name>
    <dbReference type="NCBI Taxonomy" id="79078"/>
    <lineage>
        <taxon>Eukaryota</taxon>
        <taxon>Viridiplantae</taxon>
        <taxon>Streptophyta</taxon>
        <taxon>Embryophyta</taxon>
        <taxon>Tracheophyta</taxon>
        <taxon>Spermatophyta</taxon>
        <taxon>Magnoliopsida</taxon>
        <taxon>eudicotyledons</taxon>
        <taxon>Gunneridae</taxon>
        <taxon>Pentapetalae</taxon>
        <taxon>rosids</taxon>
        <taxon>fabids</taxon>
        <taxon>Fabales</taxon>
        <taxon>Fabaceae</taxon>
        <taxon>Papilionoideae</taxon>
        <taxon>50 kb inversion clade</taxon>
        <taxon>dalbergioids sensu lato</taxon>
        <taxon>Dalbergieae</taxon>
        <taxon>Pterocarpus clade</taxon>
        <taxon>Stylosanthes</taxon>
    </lineage>
</organism>
<gene>
    <name evidence="1" type="ORF">PIB30_099676</name>
</gene>
<dbReference type="EMBL" id="JASCZI010063110">
    <property type="protein sequence ID" value="MED6141070.1"/>
    <property type="molecule type" value="Genomic_DNA"/>
</dbReference>
<evidence type="ECO:0000313" key="1">
    <source>
        <dbReference type="EMBL" id="MED6141070.1"/>
    </source>
</evidence>
<evidence type="ECO:0000313" key="2">
    <source>
        <dbReference type="Proteomes" id="UP001341840"/>
    </source>
</evidence>
<protein>
    <submittedName>
        <fullName evidence="1">Uncharacterized protein</fullName>
    </submittedName>
</protein>
<comment type="caution">
    <text evidence="1">The sequence shown here is derived from an EMBL/GenBank/DDBJ whole genome shotgun (WGS) entry which is preliminary data.</text>
</comment>
<dbReference type="Proteomes" id="UP001341840">
    <property type="component" value="Unassembled WGS sequence"/>
</dbReference>